<dbReference type="Pfam" id="PF26308">
    <property type="entry name" value="YopA_M"/>
    <property type="match status" value="1"/>
</dbReference>
<proteinExistence type="predicted"/>
<dbReference type="AlphaFoldDB" id="A0A1V9EBU6"/>
<comment type="caution">
    <text evidence="2">The sequence shown here is derived from an EMBL/GenBank/DDBJ whole genome shotgun (WGS) entry which is preliminary data.</text>
</comment>
<dbReference type="InterPro" id="IPR058684">
    <property type="entry name" value="YopA_M"/>
</dbReference>
<dbReference type="RefSeq" id="WP_081203081.1">
    <property type="nucleotide sequence ID" value="NZ_FOCZ01000020.1"/>
</dbReference>
<evidence type="ECO:0000313" key="2">
    <source>
        <dbReference type="EMBL" id="OQP43593.1"/>
    </source>
</evidence>
<evidence type="ECO:0000313" key="3">
    <source>
        <dbReference type="Proteomes" id="UP000192610"/>
    </source>
</evidence>
<dbReference type="Proteomes" id="UP000192610">
    <property type="component" value="Unassembled WGS sequence"/>
</dbReference>
<organism evidence="2 3">
    <name type="scientific">Niastella yeongjuensis</name>
    <dbReference type="NCBI Taxonomy" id="354355"/>
    <lineage>
        <taxon>Bacteria</taxon>
        <taxon>Pseudomonadati</taxon>
        <taxon>Bacteroidota</taxon>
        <taxon>Chitinophagia</taxon>
        <taxon>Chitinophagales</taxon>
        <taxon>Chitinophagaceae</taxon>
        <taxon>Niastella</taxon>
    </lineage>
</organism>
<dbReference type="OrthoDB" id="795065at2"/>
<protein>
    <recommendedName>
        <fullName evidence="1">YopA central domain-containing protein</fullName>
    </recommendedName>
</protein>
<dbReference type="EMBL" id="LVXG01000042">
    <property type="protein sequence ID" value="OQP43593.1"/>
    <property type="molecule type" value="Genomic_DNA"/>
</dbReference>
<accession>A0A1V9EBU6</accession>
<reference evidence="3" key="1">
    <citation type="submission" date="2016-04" db="EMBL/GenBank/DDBJ databases">
        <authorList>
            <person name="Chen L."/>
            <person name="Zhuang W."/>
            <person name="Wang G."/>
        </authorList>
    </citation>
    <scope>NUCLEOTIDE SEQUENCE [LARGE SCALE GENOMIC DNA]</scope>
    <source>
        <strain evidence="3">17621</strain>
    </source>
</reference>
<name>A0A1V9EBU6_9BACT</name>
<evidence type="ECO:0000259" key="1">
    <source>
        <dbReference type="Pfam" id="PF26308"/>
    </source>
</evidence>
<keyword evidence="3" id="KW-1185">Reference proteome</keyword>
<sequence>MEIIEKLLKEVPEGNIPMTTTNSPSETITIYNGQFILKEKDLQRLCEGSITFNWLPTFQTRVHFKILEGKSLINEQMNNEQRDVLIDSSLLGKLILLNSINSDSGTTYMGILTGEITWGDRKIQVDKIIFEIPNLKEFIGEGIKTGTNVRKGRITLENDKYIITLDKIFDFNTQYRKLESYGGYIFLYSGMLTKKKGSLNFDEAKTTLECLHWFLSFVNGSRTSAMFIKGVANEQLIWQNYNSRHVDQFKTVWSWSPKFRIDGLKDLWSNFLLINKDPDDFDCLTTSIHWYIEANKGSGYAEGSIMMIQNALELLFNWQVVEKNKIIKGSDSRNITASNKIRLLLFLIKQTHEIPDGLEFLKQIADGKDGPEIIVEIRNAIVHGNEDKRKKLKDISGEALYQSMQLGLLYIELTLLYIMNYKGEYTNRCVTHASVIQTEKF</sequence>
<gene>
    <name evidence="2" type="ORF">A4H97_33890</name>
</gene>
<feature type="domain" description="YopA central" evidence="1">
    <location>
        <begin position="122"/>
        <end position="252"/>
    </location>
</feature>